<reference evidence="2 3" key="1">
    <citation type="journal article" date="2020" name="IScience">
        <title>Genome Sequencing of the Endangered Kingdonia uniflora (Circaeasteraceae, Ranunculales) Reveals Potential Mechanisms of Evolutionary Specialization.</title>
        <authorList>
            <person name="Sun Y."/>
            <person name="Deng T."/>
            <person name="Zhang A."/>
            <person name="Moore M.J."/>
            <person name="Landis J.B."/>
            <person name="Lin N."/>
            <person name="Zhang H."/>
            <person name="Zhang X."/>
            <person name="Huang J."/>
            <person name="Zhang X."/>
            <person name="Sun H."/>
            <person name="Wang H."/>
        </authorList>
    </citation>
    <scope>NUCLEOTIDE SEQUENCE [LARGE SCALE GENOMIC DNA]</scope>
    <source>
        <strain evidence="2">TB1705</strain>
        <tissue evidence="2">Leaf</tissue>
    </source>
</reference>
<dbReference type="EMBL" id="JACGCM010002205">
    <property type="protein sequence ID" value="KAF6143485.1"/>
    <property type="molecule type" value="Genomic_DNA"/>
</dbReference>
<keyword evidence="3" id="KW-1185">Reference proteome</keyword>
<sequence length="235" mass="26133">MGATSPGPFSDISKQAKDLLSKDYNFDHKFTLTMLSDVGMGLIATCVKRDRLFVSNISTQYKSGSTIVDVKVDIHSNVSTTVVVHEIFPCTKETLSFKIPYHKSDKLDVQYLYSHAAITSCIGLTPTPFLEGLAAIRTKEFSLDSEVVFDTSTTSFTKYNAGISMVKPDLSSSLILYVLHSPIYHLCIGFPFDPCGSLKPNTMYIVPPNSNMYQKSKDPKEPEWLKCFSSLLLLM</sequence>
<dbReference type="PANTHER" id="PTHR11743">
    <property type="entry name" value="VOLTAGE-DEPENDENT ANION-SELECTIVE CHANNEL"/>
    <property type="match status" value="1"/>
</dbReference>
<protein>
    <submittedName>
        <fullName evidence="2">Uncharacterized protein</fullName>
    </submittedName>
</protein>
<comment type="caution">
    <text evidence="2">The sequence shown here is derived from an EMBL/GenBank/DDBJ whole genome shotgun (WGS) entry which is preliminary data.</text>
</comment>
<dbReference type="InterPro" id="IPR027246">
    <property type="entry name" value="Porin_Euk/Tom40"/>
</dbReference>
<organism evidence="2 3">
    <name type="scientific">Kingdonia uniflora</name>
    <dbReference type="NCBI Taxonomy" id="39325"/>
    <lineage>
        <taxon>Eukaryota</taxon>
        <taxon>Viridiplantae</taxon>
        <taxon>Streptophyta</taxon>
        <taxon>Embryophyta</taxon>
        <taxon>Tracheophyta</taxon>
        <taxon>Spermatophyta</taxon>
        <taxon>Magnoliopsida</taxon>
        <taxon>Ranunculales</taxon>
        <taxon>Circaeasteraceae</taxon>
        <taxon>Kingdonia</taxon>
    </lineage>
</organism>
<dbReference type="InterPro" id="IPR001925">
    <property type="entry name" value="Porin_Euk"/>
</dbReference>
<dbReference type="GO" id="GO:0005741">
    <property type="term" value="C:mitochondrial outer membrane"/>
    <property type="evidence" value="ECO:0007669"/>
    <property type="project" value="InterPro"/>
</dbReference>
<dbReference type="Gene3D" id="2.40.160.10">
    <property type="entry name" value="Porin"/>
    <property type="match status" value="1"/>
</dbReference>
<dbReference type="InterPro" id="IPR023614">
    <property type="entry name" value="Porin_dom_sf"/>
</dbReference>
<evidence type="ECO:0000256" key="1">
    <source>
        <dbReference type="ARBA" id="ARBA00009624"/>
    </source>
</evidence>
<name>A0A7J7LLD8_9MAGN</name>
<dbReference type="GO" id="GO:0008308">
    <property type="term" value="F:voltage-gated monoatomic anion channel activity"/>
    <property type="evidence" value="ECO:0007669"/>
    <property type="project" value="InterPro"/>
</dbReference>
<dbReference type="PANTHER" id="PTHR11743:SF27">
    <property type="entry name" value="MITOCHONDRIAL OUTER MEMBRANE PROTEIN PORIN 4"/>
    <property type="match status" value="1"/>
</dbReference>
<dbReference type="CDD" id="cd07306">
    <property type="entry name" value="Porin3_VDAC"/>
    <property type="match status" value="1"/>
</dbReference>
<evidence type="ECO:0000313" key="3">
    <source>
        <dbReference type="Proteomes" id="UP000541444"/>
    </source>
</evidence>
<dbReference type="OrthoDB" id="7827681at2759"/>
<dbReference type="Proteomes" id="UP000541444">
    <property type="component" value="Unassembled WGS sequence"/>
</dbReference>
<dbReference type="Pfam" id="PF01459">
    <property type="entry name" value="Porin_3"/>
    <property type="match status" value="1"/>
</dbReference>
<gene>
    <name evidence="2" type="ORF">GIB67_029654</name>
</gene>
<dbReference type="AlphaFoldDB" id="A0A7J7LLD8"/>
<evidence type="ECO:0000313" key="2">
    <source>
        <dbReference type="EMBL" id="KAF6143485.1"/>
    </source>
</evidence>
<comment type="similarity">
    <text evidence="1">Belongs to the eukaryotic mitochondrial porin (TC 1.B.8.1) family.</text>
</comment>
<proteinExistence type="inferred from homology"/>
<accession>A0A7J7LLD8</accession>